<dbReference type="PANTHER" id="PTHR34222">
    <property type="entry name" value="GAG_PRE-INTEGRS DOMAIN-CONTAINING PROTEIN"/>
    <property type="match status" value="1"/>
</dbReference>
<dbReference type="GO" id="GO:0003676">
    <property type="term" value="F:nucleic acid binding"/>
    <property type="evidence" value="ECO:0007669"/>
    <property type="project" value="InterPro"/>
</dbReference>
<dbReference type="AlphaFoldDB" id="A0AAW2TLF3"/>
<keyword evidence="1" id="KW-0863">Zinc-finger</keyword>
<dbReference type="InterPro" id="IPR001878">
    <property type="entry name" value="Znf_CCHC"/>
</dbReference>
<keyword evidence="1" id="KW-0862">Zinc</keyword>
<dbReference type="PANTHER" id="PTHR34222:SF99">
    <property type="entry name" value="PROTEIN, PUTATIVE-RELATED"/>
    <property type="match status" value="1"/>
</dbReference>
<feature type="domain" description="CCHC-type" evidence="2">
    <location>
        <begin position="74"/>
        <end position="87"/>
    </location>
</feature>
<protein>
    <recommendedName>
        <fullName evidence="2">CCHC-type domain-containing protein</fullName>
    </recommendedName>
</protein>
<proteinExistence type="predicted"/>
<evidence type="ECO:0000256" key="1">
    <source>
        <dbReference type="PROSITE-ProRule" id="PRU00047"/>
    </source>
</evidence>
<gene>
    <name evidence="3" type="ORF">Slati_3890200</name>
</gene>
<name>A0AAW2TLF3_9LAMI</name>
<keyword evidence="1" id="KW-0479">Metal-binding</keyword>
<reference evidence="3" key="2">
    <citation type="journal article" date="2024" name="Plant">
        <title>Genomic evolution and insights into agronomic trait innovations of Sesamum species.</title>
        <authorList>
            <person name="Miao H."/>
            <person name="Wang L."/>
            <person name="Qu L."/>
            <person name="Liu H."/>
            <person name="Sun Y."/>
            <person name="Le M."/>
            <person name="Wang Q."/>
            <person name="Wei S."/>
            <person name="Zheng Y."/>
            <person name="Lin W."/>
            <person name="Duan Y."/>
            <person name="Cao H."/>
            <person name="Xiong S."/>
            <person name="Wang X."/>
            <person name="Wei L."/>
            <person name="Li C."/>
            <person name="Ma Q."/>
            <person name="Ju M."/>
            <person name="Zhao R."/>
            <person name="Li G."/>
            <person name="Mu C."/>
            <person name="Tian Q."/>
            <person name="Mei H."/>
            <person name="Zhang T."/>
            <person name="Gao T."/>
            <person name="Zhang H."/>
        </authorList>
    </citation>
    <scope>NUCLEOTIDE SEQUENCE</scope>
    <source>
        <strain evidence="3">KEN1</strain>
    </source>
</reference>
<organism evidence="3">
    <name type="scientific">Sesamum latifolium</name>
    <dbReference type="NCBI Taxonomy" id="2727402"/>
    <lineage>
        <taxon>Eukaryota</taxon>
        <taxon>Viridiplantae</taxon>
        <taxon>Streptophyta</taxon>
        <taxon>Embryophyta</taxon>
        <taxon>Tracheophyta</taxon>
        <taxon>Spermatophyta</taxon>
        <taxon>Magnoliopsida</taxon>
        <taxon>eudicotyledons</taxon>
        <taxon>Gunneridae</taxon>
        <taxon>Pentapetalae</taxon>
        <taxon>asterids</taxon>
        <taxon>lamiids</taxon>
        <taxon>Lamiales</taxon>
        <taxon>Pedaliaceae</taxon>
        <taxon>Sesamum</taxon>
    </lineage>
</organism>
<evidence type="ECO:0000313" key="3">
    <source>
        <dbReference type="EMBL" id="KAL0405763.1"/>
    </source>
</evidence>
<dbReference type="GO" id="GO:0008270">
    <property type="term" value="F:zinc ion binding"/>
    <property type="evidence" value="ECO:0007669"/>
    <property type="project" value="UniProtKB-KW"/>
</dbReference>
<reference evidence="3" key="1">
    <citation type="submission" date="2020-06" db="EMBL/GenBank/DDBJ databases">
        <authorList>
            <person name="Li T."/>
            <person name="Hu X."/>
            <person name="Zhang T."/>
            <person name="Song X."/>
            <person name="Zhang H."/>
            <person name="Dai N."/>
            <person name="Sheng W."/>
            <person name="Hou X."/>
            <person name="Wei L."/>
        </authorList>
    </citation>
    <scope>NUCLEOTIDE SEQUENCE</scope>
    <source>
        <strain evidence="3">KEN1</strain>
        <tissue evidence="3">Leaf</tissue>
    </source>
</reference>
<dbReference type="PROSITE" id="PS50158">
    <property type="entry name" value="ZF_CCHC"/>
    <property type="match status" value="1"/>
</dbReference>
<dbReference type="EMBL" id="JACGWN010000014">
    <property type="protein sequence ID" value="KAL0405763.1"/>
    <property type="molecule type" value="Genomic_DNA"/>
</dbReference>
<accession>A0AAW2TLF3</accession>
<evidence type="ECO:0000259" key="2">
    <source>
        <dbReference type="PROSITE" id="PS50158"/>
    </source>
</evidence>
<comment type="caution">
    <text evidence="3">The sequence shown here is derived from an EMBL/GenBank/DDBJ whole genome shotgun (WGS) entry which is preliminary data.</text>
</comment>
<sequence>MDPFPSVNKAYSMALRVERQRLVNVQTGESSEGVALHTRWQDNRGGAGFKGSSQNIDRLSFKGKGLMDKILQTCVHCGRAGHTKETCFKLHCVPDWYKSLKDQKRRETGGGQQRGFSVITRDSNKLMIK</sequence>